<evidence type="ECO:0000313" key="1">
    <source>
        <dbReference type="EMBL" id="OGY47589.1"/>
    </source>
</evidence>
<proteinExistence type="predicted"/>
<name>A0A1G1Y5H5_9BACT</name>
<protein>
    <submittedName>
        <fullName evidence="1">Uncharacterized protein</fullName>
    </submittedName>
</protein>
<dbReference type="EMBL" id="MHIH01000022">
    <property type="protein sequence ID" value="OGY47589.1"/>
    <property type="molecule type" value="Genomic_DNA"/>
</dbReference>
<comment type="caution">
    <text evidence="1">The sequence shown here is derived from an EMBL/GenBank/DDBJ whole genome shotgun (WGS) entry which is preliminary data.</text>
</comment>
<dbReference type="Proteomes" id="UP000178747">
    <property type="component" value="Unassembled WGS sequence"/>
</dbReference>
<accession>A0A1G1Y5H5</accession>
<reference evidence="1 2" key="1">
    <citation type="journal article" date="2016" name="Nat. Commun.">
        <title>Thousands of microbial genomes shed light on interconnected biogeochemical processes in an aquifer system.</title>
        <authorList>
            <person name="Anantharaman K."/>
            <person name="Brown C.T."/>
            <person name="Hug L.A."/>
            <person name="Sharon I."/>
            <person name="Castelle C.J."/>
            <person name="Probst A.J."/>
            <person name="Thomas B.C."/>
            <person name="Singh A."/>
            <person name="Wilkins M.J."/>
            <person name="Karaoz U."/>
            <person name="Brodie E.L."/>
            <person name="Williams K.H."/>
            <person name="Hubbard S.S."/>
            <person name="Banfield J.F."/>
        </authorList>
    </citation>
    <scope>NUCLEOTIDE SEQUENCE [LARGE SCALE GENOMIC DNA]</scope>
</reference>
<dbReference type="AlphaFoldDB" id="A0A1G1Y5H5"/>
<gene>
    <name evidence="1" type="ORF">A3J62_00160</name>
</gene>
<sequence length="118" mass="13250">MSKEINFQVLRDGGQVVGFSLVPNPETLSELFCKRLQRGLVSGKAEIKIEVEEIIFSIPDGQKRDEFRAKVAAEDLIAIVKLLAADRAKDPELIIRDEPFDLTCYGFRVTLPGYENIP</sequence>
<evidence type="ECO:0000313" key="2">
    <source>
        <dbReference type="Proteomes" id="UP000178747"/>
    </source>
</evidence>
<organism evidence="1 2">
    <name type="scientific">Candidatus Buchananbacteria bacterium RIFCSPHIGHO2_02_FULL_38_8</name>
    <dbReference type="NCBI Taxonomy" id="1797538"/>
    <lineage>
        <taxon>Bacteria</taxon>
        <taxon>Candidatus Buchananiibacteriota</taxon>
    </lineage>
</organism>